<dbReference type="AlphaFoldDB" id="A0A5N5RJW0"/>
<proteinExistence type="predicted"/>
<evidence type="ECO:0000313" key="1">
    <source>
        <dbReference type="EMBL" id="KAB5607564.1"/>
    </source>
</evidence>
<protein>
    <submittedName>
        <fullName evidence="1">Uncharacterized protein</fullName>
    </submittedName>
</protein>
<dbReference type="RefSeq" id="WP_151916581.1">
    <property type="nucleotide sequence ID" value="NZ_RQSP01000010.1"/>
</dbReference>
<comment type="caution">
    <text evidence="1">The sequence shown here is derived from an EMBL/GenBank/DDBJ whole genome shotgun (WGS) entry which is preliminary data.</text>
</comment>
<dbReference type="EMBL" id="RQSP01000010">
    <property type="protein sequence ID" value="KAB5607564.1"/>
    <property type="molecule type" value="Genomic_DNA"/>
</dbReference>
<keyword evidence="2" id="KW-1185">Reference proteome</keyword>
<evidence type="ECO:0000313" key="2">
    <source>
        <dbReference type="Proteomes" id="UP000326336"/>
    </source>
</evidence>
<reference evidence="1 2" key="1">
    <citation type="journal article" date="2019" name="Int. J. Syst. Evol. Microbiol.">
        <title>Bifidobacterium jacchi sp. nov., isolated from the faeces of a baby common marmoset (Callithrix jacchus).</title>
        <authorList>
            <person name="Modesto M."/>
            <person name="Watanabe K."/>
            <person name="Arita M."/>
            <person name="Satti M."/>
            <person name="Oki K."/>
            <person name="Sciavilla P."/>
            <person name="Patavino C."/>
            <person name="Camma C."/>
            <person name="Michelini S."/>
            <person name="Sgorbati B."/>
            <person name="Mattarelli P."/>
        </authorList>
    </citation>
    <scope>NUCLEOTIDE SEQUENCE [LARGE SCALE GENOMIC DNA]</scope>
    <source>
        <strain evidence="1 2">MRM 9.3</strain>
    </source>
</reference>
<accession>A0A5N5RJW0</accession>
<sequence length="148" mass="15392">MTINTYNAATRSPYTTNTMNTSYAAGSYATGFGNATGATGTTDAGDFTGPAMDLNLCGGMLGMLGAPARICQCHTATSKSRDLILTLQRATQEGAAQTLDATHRANAIDWQGAAADLFRQRMRECVGTAQYVAHLADQCTSQAINGGA</sequence>
<dbReference type="OrthoDB" id="3233413at2"/>
<dbReference type="Proteomes" id="UP000326336">
    <property type="component" value="Unassembled WGS sequence"/>
</dbReference>
<gene>
    <name evidence="1" type="ORF">EHS19_04440</name>
</gene>
<organism evidence="1 2">
    <name type="scientific">Bifidobacterium jacchi</name>
    <dbReference type="NCBI Taxonomy" id="2490545"/>
    <lineage>
        <taxon>Bacteria</taxon>
        <taxon>Bacillati</taxon>
        <taxon>Actinomycetota</taxon>
        <taxon>Actinomycetes</taxon>
        <taxon>Bifidobacteriales</taxon>
        <taxon>Bifidobacteriaceae</taxon>
        <taxon>Bifidobacterium</taxon>
    </lineage>
</organism>
<name>A0A5N5RJW0_9BIFI</name>